<sequence>MKIKYFLIAFFIVLIPIAVVANEIKYQDEPTKEAANLVTKYALSDDNAERDNYLKQLEEMAEKNPSNNNVRNMYANILLAERKYFLGLHQLQLINKETPKPGSKLTECMLLERTGKDAGDCYREAVSLFEKNNENDDNYVMALYLSNNPKFEAKKNELMKKGKLENEGENIFSLNRNELINSIFP</sequence>
<comment type="caution">
    <text evidence="1">The sequence shown here is derived from an EMBL/GenBank/DDBJ whole genome shotgun (WGS) entry which is preliminary data.</text>
</comment>
<dbReference type="OrthoDB" id="6556368at2"/>
<accession>A0A370R1D9</accession>
<keyword evidence="2" id="KW-1185">Reference proteome</keyword>
<organism evidence="1 2">
    <name type="scientific">Enterobacillus tribolii</name>
    <dbReference type="NCBI Taxonomy" id="1487935"/>
    <lineage>
        <taxon>Bacteria</taxon>
        <taxon>Pseudomonadati</taxon>
        <taxon>Pseudomonadota</taxon>
        <taxon>Gammaproteobacteria</taxon>
        <taxon>Enterobacterales</taxon>
        <taxon>Hafniaceae</taxon>
        <taxon>Enterobacillus</taxon>
    </lineage>
</organism>
<evidence type="ECO:0000313" key="1">
    <source>
        <dbReference type="EMBL" id="RDK95742.1"/>
    </source>
</evidence>
<proteinExistence type="predicted"/>
<dbReference type="AlphaFoldDB" id="A0A370R1D9"/>
<gene>
    <name evidence="1" type="ORF">C8D90_102223</name>
</gene>
<dbReference type="EMBL" id="QRAP01000002">
    <property type="protein sequence ID" value="RDK95742.1"/>
    <property type="molecule type" value="Genomic_DNA"/>
</dbReference>
<name>A0A370R1D9_9GAMM</name>
<dbReference type="RefSeq" id="WP_115457482.1">
    <property type="nucleotide sequence ID" value="NZ_QRAP01000002.1"/>
</dbReference>
<dbReference type="Proteomes" id="UP000254848">
    <property type="component" value="Unassembled WGS sequence"/>
</dbReference>
<evidence type="ECO:0008006" key="3">
    <source>
        <dbReference type="Google" id="ProtNLM"/>
    </source>
</evidence>
<protein>
    <recommendedName>
        <fullName evidence="3">Tetratricopeptide repeat protein</fullName>
    </recommendedName>
</protein>
<reference evidence="1 2" key="1">
    <citation type="submission" date="2018-07" db="EMBL/GenBank/DDBJ databases">
        <title>Genomic Encyclopedia of Type Strains, Phase IV (KMG-IV): sequencing the most valuable type-strain genomes for metagenomic binning, comparative biology and taxonomic classification.</title>
        <authorList>
            <person name="Goeker M."/>
        </authorList>
    </citation>
    <scope>NUCLEOTIDE SEQUENCE [LARGE SCALE GENOMIC DNA]</scope>
    <source>
        <strain evidence="1 2">DSM 103736</strain>
    </source>
</reference>
<evidence type="ECO:0000313" key="2">
    <source>
        <dbReference type="Proteomes" id="UP000254848"/>
    </source>
</evidence>